<feature type="domain" description="MADF" evidence="2">
    <location>
        <begin position="11"/>
        <end position="108"/>
    </location>
</feature>
<feature type="compositionally biased region" description="Low complexity" evidence="1">
    <location>
        <begin position="141"/>
        <end position="156"/>
    </location>
</feature>
<organism evidence="3 4">
    <name type="scientific">Heterodera schachtii</name>
    <name type="common">Sugarbeet cyst nematode worm</name>
    <name type="synonym">Tylenchus schachtii</name>
    <dbReference type="NCBI Taxonomy" id="97005"/>
    <lineage>
        <taxon>Eukaryota</taxon>
        <taxon>Metazoa</taxon>
        <taxon>Ecdysozoa</taxon>
        <taxon>Nematoda</taxon>
        <taxon>Chromadorea</taxon>
        <taxon>Rhabditida</taxon>
        <taxon>Tylenchina</taxon>
        <taxon>Tylenchomorpha</taxon>
        <taxon>Tylenchoidea</taxon>
        <taxon>Heteroderidae</taxon>
        <taxon>Heteroderinae</taxon>
        <taxon>Heterodera</taxon>
    </lineage>
</organism>
<evidence type="ECO:0000259" key="2">
    <source>
        <dbReference type="PROSITE" id="PS51029"/>
    </source>
</evidence>
<sequence>MSQWNDLSRDRLIKEYRKYPCLWSNKDEDVKNAEKRRECLALITAELNKYEQQKTFTQDEVRTQFKNLRDMYRRKRKKLQLQLDTNVSVDEPGWVYFQRLKFLDDSIEFSLPSDSAHLPPPKKKGKTAANRSADDASLPTPLEENSNGSSSSPGGLFQCPTAEHHAKEEQKQQQTMVVEVAEEMVKHEEEEVAEDERQDEERHGTTEGRSSGGGAQMAEPTPAEGQTDEREDSTAGGGATNGARENVEMPTGSTASSSSFASSPAAASPPFSSPSLLRGAVAEICSQIPLNPSALFPVPSQLSTSAARDNSAPIVPQQQQRRAETEEEDAEEFACFGRFVAMTLRKISALSPIDALEARKEISDVLYFYQKRSLSK</sequence>
<feature type="compositionally biased region" description="Basic and acidic residues" evidence="1">
    <location>
        <begin position="162"/>
        <end position="171"/>
    </location>
</feature>
<dbReference type="SMART" id="SM00595">
    <property type="entry name" value="MADF"/>
    <property type="match status" value="1"/>
</dbReference>
<dbReference type="PROSITE" id="PS51029">
    <property type="entry name" value="MADF"/>
    <property type="match status" value="1"/>
</dbReference>
<protein>
    <recommendedName>
        <fullName evidence="2">MADF domain-containing protein</fullName>
    </recommendedName>
</protein>
<dbReference type="AlphaFoldDB" id="A0ABD2JL86"/>
<name>A0ABD2JL86_HETSC</name>
<dbReference type="PANTHER" id="PTHR21505">
    <property type="entry name" value="MADF DOMAIN-CONTAINING PROTEIN-RELATED"/>
    <property type="match status" value="1"/>
</dbReference>
<feature type="compositionally biased region" description="Low complexity" evidence="1">
    <location>
        <begin position="255"/>
        <end position="273"/>
    </location>
</feature>
<accession>A0ABD2JL86</accession>
<feature type="region of interest" description="Disordered" evidence="1">
    <location>
        <begin position="301"/>
        <end position="328"/>
    </location>
</feature>
<dbReference type="InterPro" id="IPR006578">
    <property type="entry name" value="MADF-dom"/>
</dbReference>
<evidence type="ECO:0000256" key="1">
    <source>
        <dbReference type="SAM" id="MobiDB-lite"/>
    </source>
</evidence>
<keyword evidence="4" id="KW-1185">Reference proteome</keyword>
<dbReference type="EMBL" id="JBICCN010000132">
    <property type="protein sequence ID" value="KAL3091385.1"/>
    <property type="molecule type" value="Genomic_DNA"/>
</dbReference>
<evidence type="ECO:0000313" key="3">
    <source>
        <dbReference type="EMBL" id="KAL3091385.1"/>
    </source>
</evidence>
<feature type="region of interest" description="Disordered" evidence="1">
    <location>
        <begin position="111"/>
        <end position="273"/>
    </location>
</feature>
<gene>
    <name evidence="3" type="ORF">niasHS_007178</name>
</gene>
<dbReference type="PANTHER" id="PTHR21505:SF12">
    <property type="entry name" value="MADF DOMAIN-CONTAINING PROTEIN-RELATED"/>
    <property type="match status" value="1"/>
</dbReference>
<proteinExistence type="predicted"/>
<reference evidence="3 4" key="1">
    <citation type="submission" date="2024-10" db="EMBL/GenBank/DDBJ databases">
        <authorList>
            <person name="Kim D."/>
        </authorList>
    </citation>
    <scope>NUCLEOTIDE SEQUENCE [LARGE SCALE GENOMIC DNA]</scope>
    <source>
        <strain evidence="3">Taebaek</strain>
    </source>
</reference>
<dbReference type="Proteomes" id="UP001620645">
    <property type="component" value="Unassembled WGS sequence"/>
</dbReference>
<evidence type="ECO:0000313" key="4">
    <source>
        <dbReference type="Proteomes" id="UP001620645"/>
    </source>
</evidence>
<dbReference type="Pfam" id="PF10545">
    <property type="entry name" value="MADF_DNA_bdg"/>
    <property type="match status" value="1"/>
</dbReference>
<comment type="caution">
    <text evidence="3">The sequence shown here is derived from an EMBL/GenBank/DDBJ whole genome shotgun (WGS) entry which is preliminary data.</text>
</comment>